<gene>
    <name evidence="2" type="ORF">KSF_095310</name>
</gene>
<reference evidence="2" key="1">
    <citation type="submission" date="2020-10" db="EMBL/GenBank/DDBJ databases">
        <title>Taxonomic study of unclassified bacteria belonging to the class Ktedonobacteria.</title>
        <authorList>
            <person name="Yabe S."/>
            <person name="Wang C.M."/>
            <person name="Zheng Y."/>
            <person name="Sakai Y."/>
            <person name="Cavaletti L."/>
            <person name="Monciardini P."/>
            <person name="Donadio S."/>
        </authorList>
    </citation>
    <scope>NUCLEOTIDE SEQUENCE</scope>
    <source>
        <strain evidence="2">ID150040</strain>
    </source>
</reference>
<dbReference type="SUPFAM" id="SSF109854">
    <property type="entry name" value="DinB/YfiT-like putative metalloenzymes"/>
    <property type="match status" value="1"/>
</dbReference>
<name>A0A8J3IS92_9CHLR</name>
<comment type="caution">
    <text evidence="2">The sequence shown here is derived from an EMBL/GenBank/DDBJ whole genome shotgun (WGS) entry which is preliminary data.</text>
</comment>
<dbReference type="InterPro" id="IPR024775">
    <property type="entry name" value="DinB-like"/>
</dbReference>
<sequence>MLVPTPEQIHSYATIHERIAVAIAELTPNQLQMRPADNEWSIQQVLLHLPDSEAVGYERIRRIIAEERPVLQLYDEDAWACNLHYHQQDPHLALELFKLLRQSSAVLLQQLPAADWKRVGLHAVNGAMNLYTIFQTYLHHGEAHLRQIEDVKRRLRGDR</sequence>
<dbReference type="EMBL" id="BNJK01000002">
    <property type="protein sequence ID" value="GHO99483.1"/>
    <property type="molecule type" value="Genomic_DNA"/>
</dbReference>
<evidence type="ECO:0000259" key="1">
    <source>
        <dbReference type="Pfam" id="PF12867"/>
    </source>
</evidence>
<accession>A0A8J3IS92</accession>
<evidence type="ECO:0000313" key="2">
    <source>
        <dbReference type="EMBL" id="GHO99483.1"/>
    </source>
</evidence>
<protein>
    <recommendedName>
        <fullName evidence="1">DinB-like domain-containing protein</fullName>
    </recommendedName>
</protein>
<keyword evidence="3" id="KW-1185">Reference proteome</keyword>
<dbReference type="Proteomes" id="UP000597444">
    <property type="component" value="Unassembled WGS sequence"/>
</dbReference>
<dbReference type="AlphaFoldDB" id="A0A8J3IS92"/>
<feature type="domain" description="DinB-like" evidence="1">
    <location>
        <begin position="17"/>
        <end position="148"/>
    </location>
</feature>
<proteinExistence type="predicted"/>
<evidence type="ECO:0000313" key="3">
    <source>
        <dbReference type="Proteomes" id="UP000597444"/>
    </source>
</evidence>
<dbReference type="Pfam" id="PF12867">
    <property type="entry name" value="DinB_2"/>
    <property type="match status" value="1"/>
</dbReference>
<dbReference type="RefSeq" id="WP_220210125.1">
    <property type="nucleotide sequence ID" value="NZ_BNJK01000002.1"/>
</dbReference>
<dbReference type="Gene3D" id="1.20.120.450">
    <property type="entry name" value="dinb family like domain"/>
    <property type="match status" value="1"/>
</dbReference>
<organism evidence="2 3">
    <name type="scientific">Reticulibacter mediterranei</name>
    <dbReference type="NCBI Taxonomy" id="2778369"/>
    <lineage>
        <taxon>Bacteria</taxon>
        <taxon>Bacillati</taxon>
        <taxon>Chloroflexota</taxon>
        <taxon>Ktedonobacteria</taxon>
        <taxon>Ktedonobacterales</taxon>
        <taxon>Reticulibacteraceae</taxon>
        <taxon>Reticulibacter</taxon>
    </lineage>
</organism>
<dbReference type="InterPro" id="IPR034660">
    <property type="entry name" value="DinB/YfiT-like"/>
</dbReference>